<dbReference type="KEGG" id="mci:Mesci_1891"/>
<dbReference type="RefSeq" id="WP_013529732.1">
    <property type="nucleotide sequence ID" value="NC_014923.1"/>
</dbReference>
<dbReference type="Proteomes" id="UP000007471">
    <property type="component" value="Chromosome"/>
</dbReference>
<dbReference type="HOGENOM" id="CLU_025462_1_0_5"/>
<evidence type="ECO:0000313" key="1">
    <source>
        <dbReference type="EMBL" id="ADV11044.1"/>
    </source>
</evidence>
<sequence>MTSVPTHTPPKHTLPTHTPYDGSSKLFSIGLKPLDPAAWIEVDGHLLPYLAEKHRLYAEIPERVFVEEDGTRDAQQEVLDLLAAHLPERFPETHRLGGSGVEVAGAANRLPASLADAPLAKASLLVQEDLILMRSSDSGWRLVAGSLCFPSSWSLLEKFGKPLQDIHAPVPGFGPGTRPAELINRMFDGLQGQAVERYNWSIQADNALYHPLSDLQRIDRATNRPSRFPDGDIDAHAFIRVERQTLRKLPVSRDILFTIRIHLDPLAVLARHSDRAKLAVSFAAQLEALDLAQLDYKGLTSDRDRLMTVLNHMANDD</sequence>
<name>E8TEV3_MESCW</name>
<organism evidence="1 2">
    <name type="scientific">Mesorhizobium ciceri biovar biserrulae (strain HAMBI 2942 / LMG 23838 / WSM1271)</name>
    <dbReference type="NCBI Taxonomy" id="765698"/>
    <lineage>
        <taxon>Bacteria</taxon>
        <taxon>Pseudomonadati</taxon>
        <taxon>Pseudomonadota</taxon>
        <taxon>Alphaproteobacteria</taxon>
        <taxon>Hyphomicrobiales</taxon>
        <taxon>Phyllobacteriaceae</taxon>
        <taxon>Mesorhizobium</taxon>
    </lineage>
</organism>
<gene>
    <name evidence="1" type="ordered locus">Mesci_1891</name>
</gene>
<dbReference type="PATRIC" id="fig|765698.3.peg.2344"/>
<dbReference type="OrthoDB" id="5242510at2"/>
<dbReference type="eggNOG" id="ENOG502Z7ZS">
    <property type="taxonomic scope" value="Bacteria"/>
</dbReference>
<protein>
    <recommendedName>
        <fullName evidence="3">DUF3445 domain-containing protein</fullName>
    </recommendedName>
</protein>
<proteinExistence type="predicted"/>
<accession>E8TEV3</accession>
<dbReference type="AlphaFoldDB" id="E8TEV3"/>
<dbReference type="Pfam" id="PF11927">
    <property type="entry name" value="HODM_asu-like"/>
    <property type="match status" value="1"/>
</dbReference>
<dbReference type="EMBL" id="CP002447">
    <property type="protein sequence ID" value="ADV11044.1"/>
    <property type="molecule type" value="Genomic_DNA"/>
</dbReference>
<dbReference type="STRING" id="765698.Mesci_1891"/>
<dbReference type="InterPro" id="IPR021848">
    <property type="entry name" value="HODM_asu-like"/>
</dbReference>
<evidence type="ECO:0000313" key="2">
    <source>
        <dbReference type="Proteomes" id="UP000007471"/>
    </source>
</evidence>
<evidence type="ECO:0008006" key="3">
    <source>
        <dbReference type="Google" id="ProtNLM"/>
    </source>
</evidence>
<reference evidence="2" key="1">
    <citation type="submission" date="2011-01" db="EMBL/GenBank/DDBJ databases">
        <title>Complete sequence of chromosome of Mesorhizobium ciceri bv. biserrulae WSM1271.</title>
        <authorList>
            <person name="Lucas S."/>
            <person name="Copeland A."/>
            <person name="Lapidus A."/>
            <person name="Cheng J.-F."/>
            <person name="Goodwin L."/>
            <person name="Pitluck S."/>
            <person name="Teshima H."/>
            <person name="Detter J.C."/>
            <person name="Han C."/>
            <person name="Tapia R."/>
            <person name="Land M."/>
            <person name="Hauser L."/>
            <person name="Kyrpides N."/>
            <person name="Ivanova N."/>
            <person name="Nandasena K."/>
            <person name="Reeve W.G."/>
            <person name="Howieson J.G."/>
            <person name="O'Hara G."/>
            <person name="Tiwari R.P."/>
            <person name="Woyke T."/>
        </authorList>
    </citation>
    <scope>NUCLEOTIDE SEQUENCE [LARGE SCALE GENOMIC DNA]</scope>
    <source>
        <strain evidence="2">HAMBI 2942 / LMG 23838 / WSM1271</strain>
    </source>
</reference>